<evidence type="ECO:0000256" key="4">
    <source>
        <dbReference type="RuleBase" id="RU003707"/>
    </source>
</evidence>
<dbReference type="EMBL" id="JBBKTW010000006">
    <property type="protein sequence ID" value="MEN2990237.1"/>
    <property type="molecule type" value="Genomic_DNA"/>
</dbReference>
<protein>
    <submittedName>
        <fullName evidence="5">Enoyl-CoA hydratase/isomerase family protein</fullName>
    </submittedName>
</protein>
<dbReference type="PANTHER" id="PTHR11941:SF169">
    <property type="entry name" value="(7AS)-7A-METHYL-1,5-DIOXO-2,3,5,6,7,7A-HEXAHYDRO-1H-INDENE-CARBOXYL-COA HYDROLASE"/>
    <property type="match status" value="1"/>
</dbReference>
<keyword evidence="2" id="KW-0443">Lipid metabolism</keyword>
<dbReference type="RefSeq" id="WP_345937961.1">
    <property type="nucleotide sequence ID" value="NZ_JBBKTW010000006.1"/>
</dbReference>
<comment type="similarity">
    <text evidence="1 4">Belongs to the enoyl-CoA hydratase/isomerase family.</text>
</comment>
<comment type="caution">
    <text evidence="5">The sequence shown here is derived from an EMBL/GenBank/DDBJ whole genome shotgun (WGS) entry which is preliminary data.</text>
</comment>
<dbReference type="InterPro" id="IPR029045">
    <property type="entry name" value="ClpP/crotonase-like_dom_sf"/>
</dbReference>
<dbReference type="InterPro" id="IPR018376">
    <property type="entry name" value="Enoyl-CoA_hyd/isom_CS"/>
</dbReference>
<dbReference type="Proteomes" id="UP001413721">
    <property type="component" value="Unassembled WGS sequence"/>
</dbReference>
<dbReference type="SUPFAM" id="SSF52096">
    <property type="entry name" value="ClpP/crotonase"/>
    <property type="match status" value="1"/>
</dbReference>
<dbReference type="PROSITE" id="PS00166">
    <property type="entry name" value="ENOYL_COA_HYDRATASE"/>
    <property type="match status" value="1"/>
</dbReference>
<evidence type="ECO:0000313" key="5">
    <source>
        <dbReference type="EMBL" id="MEN2990237.1"/>
    </source>
</evidence>
<dbReference type="PANTHER" id="PTHR11941">
    <property type="entry name" value="ENOYL-COA HYDRATASE-RELATED"/>
    <property type="match status" value="1"/>
</dbReference>
<name>A0ABU9YN36_9PROT</name>
<sequence length="313" mass="31537">MTAETATGPDAGSVTAADDAGLPLIEIDRPARGVALVRIDPGPEGLMDAAAADALAGAVAALDGDAAVRAVVLTGAVAGMFVRHYSLIELAATAGKVAASGRRFNDLSRPVKPAPFNACLDRIQASSKPWIAALNGWAMGGGFELALACDLRIGLDGPWKFGLPEVRAGLLPGGGGTQRLTRLLGEARALDFVLRGRIVSPAEAERLGLLSALVPAGGDVVAAAVALAADLAALPGLGVAHAKRLVRTALDGTLEQGLGAERTLFVDTLTDADTRAVIGRMAAEADGRIDDAALTAAAADIDLAPQPAAPEGE</sequence>
<evidence type="ECO:0000256" key="2">
    <source>
        <dbReference type="ARBA" id="ARBA00023098"/>
    </source>
</evidence>
<dbReference type="InterPro" id="IPR001753">
    <property type="entry name" value="Enoyl-CoA_hydra/iso"/>
</dbReference>
<gene>
    <name evidence="5" type="ORF">WG926_18120</name>
</gene>
<proteinExistence type="inferred from homology"/>
<dbReference type="Gene3D" id="3.90.226.10">
    <property type="entry name" value="2-enoyl-CoA Hydratase, Chain A, domain 1"/>
    <property type="match status" value="1"/>
</dbReference>
<dbReference type="CDD" id="cd06558">
    <property type="entry name" value="crotonase-like"/>
    <property type="match status" value="1"/>
</dbReference>
<evidence type="ECO:0000256" key="3">
    <source>
        <dbReference type="ARBA" id="ARBA00023239"/>
    </source>
</evidence>
<keyword evidence="3" id="KW-0456">Lyase</keyword>
<evidence type="ECO:0000313" key="6">
    <source>
        <dbReference type="Proteomes" id="UP001413721"/>
    </source>
</evidence>
<organism evidence="5 6">
    <name type="scientific">Tistrella arctica</name>
    <dbReference type="NCBI Taxonomy" id="3133430"/>
    <lineage>
        <taxon>Bacteria</taxon>
        <taxon>Pseudomonadati</taxon>
        <taxon>Pseudomonadota</taxon>
        <taxon>Alphaproteobacteria</taxon>
        <taxon>Geminicoccales</taxon>
        <taxon>Geminicoccaceae</taxon>
        <taxon>Tistrella</taxon>
    </lineage>
</organism>
<accession>A0ABU9YN36</accession>
<dbReference type="Pfam" id="PF00378">
    <property type="entry name" value="ECH_1"/>
    <property type="match status" value="1"/>
</dbReference>
<evidence type="ECO:0000256" key="1">
    <source>
        <dbReference type="ARBA" id="ARBA00005254"/>
    </source>
</evidence>
<keyword evidence="6" id="KW-1185">Reference proteome</keyword>
<reference evidence="5 6" key="1">
    <citation type="submission" date="2024-03" db="EMBL/GenBank/DDBJ databases">
        <title>High-quality draft genome sequencing of Tistrella sp. BH-R2-4.</title>
        <authorList>
            <person name="Dong C."/>
        </authorList>
    </citation>
    <scope>NUCLEOTIDE SEQUENCE [LARGE SCALE GENOMIC DNA]</scope>
    <source>
        <strain evidence="5 6">BH-R2-4</strain>
    </source>
</reference>